<feature type="transmembrane region" description="Helical" evidence="1">
    <location>
        <begin position="52"/>
        <end position="71"/>
    </location>
</feature>
<organism evidence="2 3">
    <name type="scientific">Corallococcus carmarthensis</name>
    <dbReference type="NCBI Taxonomy" id="2316728"/>
    <lineage>
        <taxon>Bacteria</taxon>
        <taxon>Pseudomonadati</taxon>
        <taxon>Myxococcota</taxon>
        <taxon>Myxococcia</taxon>
        <taxon>Myxococcales</taxon>
        <taxon>Cystobacterineae</taxon>
        <taxon>Myxococcaceae</taxon>
        <taxon>Corallococcus</taxon>
    </lineage>
</organism>
<dbReference type="Proteomes" id="UP000268313">
    <property type="component" value="Unassembled WGS sequence"/>
</dbReference>
<keyword evidence="1" id="KW-1133">Transmembrane helix</keyword>
<comment type="caution">
    <text evidence="2">The sequence shown here is derived from an EMBL/GenBank/DDBJ whole genome shotgun (WGS) entry which is preliminary data.</text>
</comment>
<keyword evidence="3" id="KW-1185">Reference proteome</keyword>
<feature type="transmembrane region" description="Helical" evidence="1">
    <location>
        <begin position="22"/>
        <end position="45"/>
    </location>
</feature>
<keyword evidence="1" id="KW-0812">Transmembrane</keyword>
<evidence type="ECO:0000313" key="2">
    <source>
        <dbReference type="EMBL" id="RKG96763.1"/>
    </source>
</evidence>
<evidence type="ECO:0000313" key="3">
    <source>
        <dbReference type="Proteomes" id="UP000268313"/>
    </source>
</evidence>
<reference evidence="3" key="1">
    <citation type="submission" date="2018-09" db="EMBL/GenBank/DDBJ databases">
        <authorList>
            <person name="Livingstone P.G."/>
            <person name="Whitworth D.E."/>
        </authorList>
    </citation>
    <scope>NUCLEOTIDE SEQUENCE [LARGE SCALE GENOMIC DNA]</scope>
    <source>
        <strain evidence="3">CA043D</strain>
    </source>
</reference>
<feature type="transmembrane region" description="Helical" evidence="1">
    <location>
        <begin position="86"/>
        <end position="105"/>
    </location>
</feature>
<dbReference type="RefSeq" id="WP_120606891.1">
    <property type="nucleotide sequence ID" value="NZ_JABFJX010000212.1"/>
</dbReference>
<keyword evidence="1" id="KW-0472">Membrane</keyword>
<name>A0A3A8K4V4_9BACT</name>
<dbReference type="AlphaFoldDB" id="A0A3A8K4V4"/>
<accession>A0A3A8K4V4</accession>
<evidence type="ECO:0000256" key="1">
    <source>
        <dbReference type="SAM" id="Phobius"/>
    </source>
</evidence>
<dbReference type="EMBL" id="RAWE01000201">
    <property type="protein sequence ID" value="RKG96763.1"/>
    <property type="molecule type" value="Genomic_DNA"/>
</dbReference>
<sequence length="118" mass="12302">MASVLFASRAWAQGDEDGPGPVFFLGAAIVVLGWVVGLVMLFLNLTGRQRTYSILLGILSGLGTVVLGMGLSEPLLSGSNDGFMEALLWGLVLLGVGEVIAAGLAMRANWKKHASCLV</sequence>
<proteinExistence type="predicted"/>
<gene>
    <name evidence="2" type="ORF">D7X32_34880</name>
</gene>
<protein>
    <submittedName>
        <fullName evidence="2">Uncharacterized protein</fullName>
    </submittedName>
</protein>